<dbReference type="RefSeq" id="WP_015470787.1">
    <property type="nucleotide sequence ID" value="NC_020813.1"/>
</dbReference>
<evidence type="ECO:0000256" key="4">
    <source>
        <dbReference type="ARBA" id="ARBA00022795"/>
    </source>
</evidence>
<evidence type="ECO:0000313" key="8">
    <source>
        <dbReference type="Proteomes" id="UP000012040"/>
    </source>
</evidence>
<dbReference type="GO" id="GO:0071973">
    <property type="term" value="P:bacterial-type flagellum-dependent cell motility"/>
    <property type="evidence" value="ECO:0007669"/>
    <property type="project" value="TreeGrafter"/>
</dbReference>
<sequence>MANPYQKYKQTSVLSASREQILLMLYEGAIKFTKLAIQGAEQKKVADRSHNLMRAFDIIAELNATLDHKVGGELAQQLEQLYVYMMERYTQANLKGDPEPLRENLKILENLYDGWKLAVEKLKKESEQKGGAA</sequence>
<keyword evidence="7" id="KW-0966">Cell projection</keyword>
<dbReference type="HOGENOM" id="CLU_080373_4_2_7"/>
<dbReference type="Proteomes" id="UP000012040">
    <property type="component" value="Chromosome"/>
</dbReference>
<dbReference type="EMBL" id="CP003537">
    <property type="protein sequence ID" value="AGH96297.1"/>
    <property type="molecule type" value="Genomic_DNA"/>
</dbReference>
<dbReference type="SUPFAM" id="SSF101116">
    <property type="entry name" value="Flagellar export chaperone FliS"/>
    <property type="match status" value="1"/>
</dbReference>
<accession>M4VA64</accession>
<dbReference type="PIRSF" id="PIRSF039090">
    <property type="entry name" value="Flis"/>
    <property type="match status" value="1"/>
</dbReference>
<evidence type="ECO:0000256" key="3">
    <source>
        <dbReference type="ARBA" id="ARBA00022490"/>
    </source>
</evidence>
<dbReference type="Pfam" id="PF02561">
    <property type="entry name" value="FliS"/>
    <property type="match status" value="1"/>
</dbReference>
<comment type="similarity">
    <text evidence="2 6">Belongs to the FliS family.</text>
</comment>
<keyword evidence="3 6" id="KW-0963">Cytoplasm</keyword>
<dbReference type="KEGG" id="bex:A11Q_2081"/>
<organism evidence="7 8">
    <name type="scientific">Pseudobdellovibrio exovorus JSS</name>
    <dbReference type="NCBI Taxonomy" id="1184267"/>
    <lineage>
        <taxon>Bacteria</taxon>
        <taxon>Pseudomonadati</taxon>
        <taxon>Bdellovibrionota</taxon>
        <taxon>Bdellovibrionia</taxon>
        <taxon>Bdellovibrionales</taxon>
        <taxon>Pseudobdellovibrionaceae</taxon>
        <taxon>Pseudobdellovibrio</taxon>
    </lineage>
</organism>
<dbReference type="AlphaFoldDB" id="M4VA64"/>
<keyword evidence="5" id="KW-0143">Chaperone</keyword>
<proteinExistence type="inferred from homology"/>
<dbReference type="OrthoDB" id="5294889at2"/>
<dbReference type="PATRIC" id="fig|1184267.3.peg.2106"/>
<dbReference type="InterPro" id="IPR036584">
    <property type="entry name" value="FliS_sf"/>
</dbReference>
<dbReference type="NCBIfam" id="TIGR00208">
    <property type="entry name" value="fliS"/>
    <property type="match status" value="1"/>
</dbReference>
<evidence type="ECO:0000313" key="7">
    <source>
        <dbReference type="EMBL" id="AGH96297.1"/>
    </source>
</evidence>
<evidence type="ECO:0000256" key="1">
    <source>
        <dbReference type="ARBA" id="ARBA00004514"/>
    </source>
</evidence>
<keyword evidence="8" id="KW-1185">Reference proteome</keyword>
<dbReference type="eggNOG" id="COG1516">
    <property type="taxonomic scope" value="Bacteria"/>
</dbReference>
<name>M4VA64_9BACT</name>
<dbReference type="GO" id="GO:0044780">
    <property type="term" value="P:bacterial-type flagellum assembly"/>
    <property type="evidence" value="ECO:0007669"/>
    <property type="project" value="InterPro"/>
</dbReference>
<protein>
    <recommendedName>
        <fullName evidence="6">Flagellar secretion chaperone FliS</fullName>
    </recommendedName>
</protein>
<evidence type="ECO:0000256" key="6">
    <source>
        <dbReference type="PIRNR" id="PIRNR039090"/>
    </source>
</evidence>
<evidence type="ECO:0000256" key="2">
    <source>
        <dbReference type="ARBA" id="ARBA00008787"/>
    </source>
</evidence>
<dbReference type="STRING" id="1184267.A11Q_2081"/>
<comment type="subcellular location">
    <subcellularLocation>
        <location evidence="1 6">Cytoplasm</location>
        <location evidence="1 6">Cytosol</location>
    </subcellularLocation>
</comment>
<keyword evidence="7" id="KW-0282">Flagellum</keyword>
<dbReference type="PANTHER" id="PTHR34773">
    <property type="entry name" value="FLAGELLAR SECRETION CHAPERONE FLIS"/>
    <property type="match status" value="1"/>
</dbReference>
<dbReference type="Gene3D" id="1.20.120.340">
    <property type="entry name" value="Flagellar protein FliS"/>
    <property type="match status" value="1"/>
</dbReference>
<gene>
    <name evidence="7" type="ORF">A11Q_2081</name>
</gene>
<keyword evidence="4 6" id="KW-1005">Bacterial flagellum biogenesis</keyword>
<evidence type="ECO:0000256" key="5">
    <source>
        <dbReference type="ARBA" id="ARBA00023186"/>
    </source>
</evidence>
<dbReference type="GO" id="GO:0005829">
    <property type="term" value="C:cytosol"/>
    <property type="evidence" value="ECO:0007669"/>
    <property type="project" value="UniProtKB-SubCell"/>
</dbReference>
<dbReference type="InterPro" id="IPR003713">
    <property type="entry name" value="FliS"/>
</dbReference>
<reference evidence="7 8" key="1">
    <citation type="journal article" date="2013" name="ISME J.">
        <title>By their genes ye shall know them: genomic signatures of predatory bacteria.</title>
        <authorList>
            <person name="Pasternak Z."/>
            <person name="Pietrokovski S."/>
            <person name="Rotem O."/>
            <person name="Gophna U."/>
            <person name="Lurie-Weinberger M.N."/>
            <person name="Jurkevitch E."/>
        </authorList>
    </citation>
    <scope>NUCLEOTIDE SEQUENCE [LARGE SCALE GENOMIC DNA]</scope>
    <source>
        <strain evidence="7 8">JSS</strain>
    </source>
</reference>
<dbReference type="PANTHER" id="PTHR34773:SF1">
    <property type="entry name" value="FLAGELLAR SECRETION CHAPERONE FLIS"/>
    <property type="match status" value="1"/>
</dbReference>
<keyword evidence="7" id="KW-0969">Cilium</keyword>
<dbReference type="CDD" id="cd16098">
    <property type="entry name" value="FliS"/>
    <property type="match status" value="1"/>
</dbReference>